<dbReference type="InterPro" id="IPR025608">
    <property type="entry name" value="TcpE"/>
</dbReference>
<evidence type="ECO:0000256" key="1">
    <source>
        <dbReference type="SAM" id="Phobius"/>
    </source>
</evidence>
<dbReference type="EMBL" id="BK032497">
    <property type="protein sequence ID" value="DAF42572.1"/>
    <property type="molecule type" value="Genomic_DNA"/>
</dbReference>
<sequence>MAEKHNYPVRVLDMTNLFSKELLIYSLFDIKFKKPVRLIFWVYLFITFAIWGLPIGYLFIVKLHTLNIWTAALIFGPPVGLAAIMSKPIWGGKSFYDWSKTQILYLTSPKYYCDHKPTKKEHTYKIDNSIVVSRRSDIEYLSKLK</sequence>
<name>A0A8S5RUY7_9CAUD</name>
<keyword evidence="1" id="KW-0812">Transmembrane</keyword>
<evidence type="ECO:0000313" key="2">
    <source>
        <dbReference type="EMBL" id="DAF42572.1"/>
    </source>
</evidence>
<reference evidence="2" key="1">
    <citation type="journal article" date="2021" name="Proc. Natl. Acad. Sci. U.S.A.">
        <title>A Catalog of Tens of Thousands of Viruses from Human Metagenomes Reveals Hidden Associations with Chronic Diseases.</title>
        <authorList>
            <person name="Tisza M.J."/>
            <person name="Buck C.B."/>
        </authorList>
    </citation>
    <scope>NUCLEOTIDE SEQUENCE</scope>
    <source>
        <strain evidence="2">CtHip2</strain>
    </source>
</reference>
<dbReference type="Pfam" id="PF12648">
    <property type="entry name" value="TcpE"/>
    <property type="match status" value="1"/>
</dbReference>
<feature type="transmembrane region" description="Helical" evidence="1">
    <location>
        <begin position="38"/>
        <end position="60"/>
    </location>
</feature>
<organism evidence="2">
    <name type="scientific">Siphoviridae sp. ctHip2</name>
    <dbReference type="NCBI Taxonomy" id="2827830"/>
    <lineage>
        <taxon>Viruses</taxon>
        <taxon>Duplodnaviria</taxon>
        <taxon>Heunggongvirae</taxon>
        <taxon>Uroviricota</taxon>
        <taxon>Caudoviricetes</taxon>
    </lineage>
</organism>
<feature type="transmembrane region" description="Helical" evidence="1">
    <location>
        <begin position="66"/>
        <end position="85"/>
    </location>
</feature>
<keyword evidence="1" id="KW-1133">Transmembrane helix</keyword>
<proteinExistence type="predicted"/>
<accession>A0A8S5RUY7</accession>
<protein>
    <submittedName>
        <fullName evidence="2">TcpE family</fullName>
    </submittedName>
</protein>
<keyword evidence="1" id="KW-0472">Membrane</keyword>